<keyword evidence="4" id="KW-1185">Reference proteome</keyword>
<feature type="region of interest" description="Disordered" evidence="1">
    <location>
        <begin position="37"/>
        <end position="92"/>
    </location>
</feature>
<sequence length="125" mass="13332">MVQDDAIVVRMPMTLMATLMINLAFTTARILGNGEEGSRWSKGGGWRRAGVSRETGGDTLPRFPTPLLPHHAVTPSLDSLSPTTSPRGDTPPRLLNPLLPHHMESLLCSCGDCAGGASLQLARFA</sequence>
<protein>
    <submittedName>
        <fullName evidence="3">Uncharacterized protein</fullName>
    </submittedName>
</protein>
<proteinExistence type="predicted"/>
<keyword evidence="2" id="KW-1133">Transmembrane helix</keyword>
<organism evidence="3 4">
    <name type="scientific">Chionoecetes opilio</name>
    <name type="common">Atlantic snow crab</name>
    <name type="synonym">Cancer opilio</name>
    <dbReference type="NCBI Taxonomy" id="41210"/>
    <lineage>
        <taxon>Eukaryota</taxon>
        <taxon>Metazoa</taxon>
        <taxon>Ecdysozoa</taxon>
        <taxon>Arthropoda</taxon>
        <taxon>Crustacea</taxon>
        <taxon>Multicrustacea</taxon>
        <taxon>Malacostraca</taxon>
        <taxon>Eumalacostraca</taxon>
        <taxon>Eucarida</taxon>
        <taxon>Decapoda</taxon>
        <taxon>Pleocyemata</taxon>
        <taxon>Brachyura</taxon>
        <taxon>Eubrachyura</taxon>
        <taxon>Majoidea</taxon>
        <taxon>Majidae</taxon>
        <taxon>Chionoecetes</taxon>
    </lineage>
</organism>
<dbReference type="AlphaFoldDB" id="A0A8J5CS50"/>
<dbReference type="Proteomes" id="UP000770661">
    <property type="component" value="Unassembled WGS sequence"/>
</dbReference>
<evidence type="ECO:0000256" key="2">
    <source>
        <dbReference type="SAM" id="Phobius"/>
    </source>
</evidence>
<reference evidence="3" key="1">
    <citation type="submission" date="2020-07" db="EMBL/GenBank/DDBJ databases">
        <title>The High-quality genome of the commercially important snow crab, Chionoecetes opilio.</title>
        <authorList>
            <person name="Jeong J.-H."/>
            <person name="Ryu S."/>
        </authorList>
    </citation>
    <scope>NUCLEOTIDE SEQUENCE</scope>
    <source>
        <strain evidence="3">MADBK_172401_WGS</strain>
        <tissue evidence="3">Digestive gland</tissue>
    </source>
</reference>
<gene>
    <name evidence="3" type="ORF">GWK47_028228</name>
</gene>
<name>A0A8J5CS50_CHIOP</name>
<dbReference type="EMBL" id="JACEEZ010000181">
    <property type="protein sequence ID" value="KAG0730458.1"/>
    <property type="molecule type" value="Genomic_DNA"/>
</dbReference>
<accession>A0A8J5CS50</accession>
<keyword evidence="2" id="KW-0472">Membrane</keyword>
<keyword evidence="2" id="KW-0812">Transmembrane</keyword>
<comment type="caution">
    <text evidence="3">The sequence shown here is derived from an EMBL/GenBank/DDBJ whole genome shotgun (WGS) entry which is preliminary data.</text>
</comment>
<evidence type="ECO:0000313" key="4">
    <source>
        <dbReference type="Proteomes" id="UP000770661"/>
    </source>
</evidence>
<evidence type="ECO:0000313" key="3">
    <source>
        <dbReference type="EMBL" id="KAG0730458.1"/>
    </source>
</evidence>
<feature type="compositionally biased region" description="Low complexity" evidence="1">
    <location>
        <begin position="74"/>
        <end position="92"/>
    </location>
</feature>
<feature type="transmembrane region" description="Helical" evidence="2">
    <location>
        <begin position="12"/>
        <end position="32"/>
    </location>
</feature>
<evidence type="ECO:0000256" key="1">
    <source>
        <dbReference type="SAM" id="MobiDB-lite"/>
    </source>
</evidence>